<dbReference type="Proteomes" id="UP000320314">
    <property type="component" value="Unassembled WGS sequence"/>
</dbReference>
<feature type="transmembrane region" description="Helical" evidence="8">
    <location>
        <begin position="288"/>
        <end position="311"/>
    </location>
</feature>
<dbReference type="AlphaFoldDB" id="A0A506UAV6"/>
<dbReference type="Gene3D" id="3.90.550.10">
    <property type="entry name" value="Spore Coat Polysaccharide Biosynthesis Protein SpsA, Chain A"/>
    <property type="match status" value="1"/>
</dbReference>
<keyword evidence="5" id="KW-0448">Lipopolysaccharide biosynthesis</keyword>
<sequence>MNIVTPHVRTSQEKPVNTISLIIPVKDEQDTLGTLVSGIVESVGALEGNDLREIVFIDDGSRDRSWKVMGELTETYPGIVRALRLRRNFGKAIALEAGFRLASGDVIITMDADLQDDPKEIPRFLEELRSGFDMVSGWKRRRHDPLSKTLPSRLFNKATAKVSGLALHDFNCGFKAYRREVIDSLRLYGELHRYIPVLAHDAGFTVGEIEVEHHARQHGVSKYGIERYVRGFLDLLAILVTTRYLLRPGHMFGGVGVGTGLLGFLILFYLSCLWLFGYGPIGTRPLFFLGFLLMVVSVQMIATGVVAELLIRVQAPRVSADLIVADISAEAAGEPVPGE</sequence>
<dbReference type="GO" id="GO:0099621">
    <property type="term" value="F:undecaprenyl-phosphate 4-deoxy-4-formamido-L-arabinose transferase activity"/>
    <property type="evidence" value="ECO:0007669"/>
    <property type="project" value="TreeGrafter"/>
</dbReference>
<dbReference type="PANTHER" id="PTHR48090">
    <property type="entry name" value="UNDECAPRENYL-PHOSPHATE 4-DEOXY-4-FORMAMIDO-L-ARABINOSE TRANSFERASE-RELATED"/>
    <property type="match status" value="1"/>
</dbReference>
<keyword evidence="2" id="KW-0328">Glycosyltransferase</keyword>
<gene>
    <name evidence="10" type="ORF">FJU11_05805</name>
</gene>
<evidence type="ECO:0000256" key="8">
    <source>
        <dbReference type="SAM" id="Phobius"/>
    </source>
</evidence>
<evidence type="ECO:0000313" key="11">
    <source>
        <dbReference type="Proteomes" id="UP000320314"/>
    </source>
</evidence>
<dbReference type="Pfam" id="PF00535">
    <property type="entry name" value="Glycos_transf_2"/>
    <property type="match status" value="1"/>
</dbReference>
<dbReference type="InterPro" id="IPR001173">
    <property type="entry name" value="Glyco_trans_2-like"/>
</dbReference>
<reference evidence="10 11" key="1">
    <citation type="submission" date="2019-06" db="EMBL/GenBank/DDBJ databases">
        <authorList>
            <person name="Li M."/>
        </authorList>
    </citation>
    <scope>NUCLEOTIDE SEQUENCE [LARGE SCALE GENOMIC DNA]</scope>
    <source>
        <strain evidence="10 11">BGMRC6574</strain>
    </source>
</reference>
<proteinExistence type="predicted"/>
<keyword evidence="7 8" id="KW-0472">Membrane</keyword>
<accession>A0A506UAV6</accession>
<dbReference type="OrthoDB" id="9807795at2"/>
<dbReference type="SUPFAM" id="SSF53448">
    <property type="entry name" value="Nucleotide-diphospho-sugar transferases"/>
    <property type="match status" value="1"/>
</dbReference>
<keyword evidence="3 10" id="KW-0808">Transferase</keyword>
<evidence type="ECO:0000256" key="1">
    <source>
        <dbReference type="ARBA" id="ARBA00022475"/>
    </source>
</evidence>
<evidence type="ECO:0000256" key="6">
    <source>
        <dbReference type="ARBA" id="ARBA00022989"/>
    </source>
</evidence>
<keyword evidence="1" id="KW-1003">Cell membrane</keyword>
<dbReference type="InterPro" id="IPR029044">
    <property type="entry name" value="Nucleotide-diphossugar_trans"/>
</dbReference>
<dbReference type="CDD" id="cd04187">
    <property type="entry name" value="DPM1_like_bac"/>
    <property type="match status" value="1"/>
</dbReference>
<evidence type="ECO:0000256" key="5">
    <source>
        <dbReference type="ARBA" id="ARBA00022985"/>
    </source>
</evidence>
<evidence type="ECO:0000256" key="2">
    <source>
        <dbReference type="ARBA" id="ARBA00022676"/>
    </source>
</evidence>
<dbReference type="GO" id="GO:0005886">
    <property type="term" value="C:plasma membrane"/>
    <property type="evidence" value="ECO:0007669"/>
    <property type="project" value="TreeGrafter"/>
</dbReference>
<comment type="caution">
    <text evidence="10">The sequence shown here is derived from an EMBL/GenBank/DDBJ whole genome shotgun (WGS) entry which is preliminary data.</text>
</comment>
<keyword evidence="6 8" id="KW-1133">Transmembrane helix</keyword>
<keyword evidence="11" id="KW-1185">Reference proteome</keyword>
<evidence type="ECO:0000256" key="4">
    <source>
        <dbReference type="ARBA" id="ARBA00022692"/>
    </source>
</evidence>
<feature type="transmembrane region" description="Helical" evidence="8">
    <location>
        <begin position="253"/>
        <end position="276"/>
    </location>
</feature>
<evidence type="ECO:0000259" key="9">
    <source>
        <dbReference type="Pfam" id="PF00535"/>
    </source>
</evidence>
<evidence type="ECO:0000256" key="7">
    <source>
        <dbReference type="ARBA" id="ARBA00023136"/>
    </source>
</evidence>
<name>A0A506UAV6_9HYPH</name>
<protein>
    <submittedName>
        <fullName evidence="10">Glycosyltransferase family 2 protein</fullName>
    </submittedName>
</protein>
<dbReference type="RefSeq" id="WP_141166092.1">
    <property type="nucleotide sequence ID" value="NZ_VHLH01000007.1"/>
</dbReference>
<evidence type="ECO:0000313" key="10">
    <source>
        <dbReference type="EMBL" id="TPW30241.1"/>
    </source>
</evidence>
<keyword evidence="4 8" id="KW-0812">Transmembrane</keyword>
<dbReference type="PANTHER" id="PTHR48090:SF3">
    <property type="entry name" value="UNDECAPRENYL-PHOSPHATE 4-DEOXY-4-FORMAMIDO-L-ARABINOSE TRANSFERASE"/>
    <property type="match status" value="1"/>
</dbReference>
<dbReference type="EMBL" id="VHLH01000007">
    <property type="protein sequence ID" value="TPW30241.1"/>
    <property type="molecule type" value="Genomic_DNA"/>
</dbReference>
<feature type="domain" description="Glycosyltransferase 2-like" evidence="9">
    <location>
        <begin position="20"/>
        <end position="184"/>
    </location>
</feature>
<organism evidence="10 11">
    <name type="scientific">Pararhizobium mangrovi</name>
    <dbReference type="NCBI Taxonomy" id="2590452"/>
    <lineage>
        <taxon>Bacteria</taxon>
        <taxon>Pseudomonadati</taxon>
        <taxon>Pseudomonadota</taxon>
        <taxon>Alphaproteobacteria</taxon>
        <taxon>Hyphomicrobiales</taxon>
        <taxon>Rhizobiaceae</taxon>
        <taxon>Rhizobium/Agrobacterium group</taxon>
        <taxon>Pararhizobium</taxon>
    </lineage>
</organism>
<evidence type="ECO:0000256" key="3">
    <source>
        <dbReference type="ARBA" id="ARBA00022679"/>
    </source>
</evidence>
<dbReference type="InterPro" id="IPR050256">
    <property type="entry name" value="Glycosyltransferase_2"/>
</dbReference>
<dbReference type="GO" id="GO:0009103">
    <property type="term" value="P:lipopolysaccharide biosynthetic process"/>
    <property type="evidence" value="ECO:0007669"/>
    <property type="project" value="UniProtKB-KW"/>
</dbReference>